<proteinExistence type="inferred from homology"/>
<keyword evidence="20" id="KW-1185">Reference proteome</keyword>
<dbReference type="PANTHER" id="PTHR43185">
    <property type="entry name" value="FERROUS IRON TRANSPORT PROTEIN B"/>
    <property type="match status" value="1"/>
</dbReference>
<evidence type="ECO:0000256" key="4">
    <source>
        <dbReference type="ARBA" id="ARBA00022475"/>
    </source>
</evidence>
<protein>
    <recommendedName>
        <fullName evidence="13 14">Ferrous iron transport protein B</fullName>
    </recommendedName>
</protein>
<keyword evidence="12 15" id="KW-0472">Membrane</keyword>
<evidence type="ECO:0000256" key="13">
    <source>
        <dbReference type="ARBA" id="ARBA00031200"/>
    </source>
</evidence>
<feature type="transmembrane region" description="Helical" evidence="15">
    <location>
        <begin position="363"/>
        <end position="384"/>
    </location>
</feature>
<gene>
    <name evidence="19" type="primary">feoB</name>
    <name evidence="19" type="ORF">CJ255_12070</name>
</gene>
<dbReference type="Pfam" id="PF17910">
    <property type="entry name" value="FeoB_Cyto"/>
    <property type="match status" value="1"/>
</dbReference>
<dbReference type="Pfam" id="PF07670">
    <property type="entry name" value="Gate"/>
    <property type="match status" value="2"/>
</dbReference>
<feature type="transmembrane region" description="Helical" evidence="15">
    <location>
        <begin position="190"/>
        <end position="214"/>
    </location>
</feature>
<evidence type="ECO:0000313" key="19">
    <source>
        <dbReference type="EMBL" id="PDW02811.1"/>
    </source>
</evidence>
<feature type="transmembrane region" description="Helical" evidence="15">
    <location>
        <begin position="268"/>
        <end position="294"/>
    </location>
</feature>
<evidence type="ECO:0000256" key="9">
    <source>
        <dbReference type="ARBA" id="ARBA00023004"/>
    </source>
</evidence>
<evidence type="ECO:0000259" key="18">
    <source>
        <dbReference type="Pfam" id="PF17910"/>
    </source>
</evidence>
<evidence type="ECO:0000256" key="11">
    <source>
        <dbReference type="ARBA" id="ARBA00023134"/>
    </source>
</evidence>
<dbReference type="InterPro" id="IPR050860">
    <property type="entry name" value="FeoB_GTPase"/>
</dbReference>
<dbReference type="GO" id="GO:0005886">
    <property type="term" value="C:plasma membrane"/>
    <property type="evidence" value="ECO:0007669"/>
    <property type="project" value="UniProtKB-SubCell"/>
</dbReference>
<feature type="transmembrane region" description="Helical" evidence="15">
    <location>
        <begin position="234"/>
        <end position="256"/>
    </location>
</feature>
<feature type="domain" description="Ferrous iron transport protein B C-terminal" evidence="16">
    <location>
        <begin position="302"/>
        <end position="355"/>
    </location>
</feature>
<keyword evidence="11 15" id="KW-0342">GTP-binding</keyword>
<dbReference type="RefSeq" id="WP_097644357.1">
    <property type="nucleotide sequence ID" value="NZ_NQWI01000051.1"/>
</dbReference>
<evidence type="ECO:0000259" key="17">
    <source>
        <dbReference type="Pfam" id="PF07670"/>
    </source>
</evidence>
<dbReference type="OrthoDB" id="9809127at2"/>
<evidence type="ECO:0000256" key="2">
    <source>
        <dbReference type="ARBA" id="ARBA00004651"/>
    </source>
</evidence>
<dbReference type="EMBL" id="NQWI01000051">
    <property type="protein sequence ID" value="PDW02811.1"/>
    <property type="molecule type" value="Genomic_DNA"/>
</dbReference>
<evidence type="ECO:0000256" key="10">
    <source>
        <dbReference type="ARBA" id="ARBA00023065"/>
    </source>
</evidence>
<evidence type="ECO:0000256" key="3">
    <source>
        <dbReference type="ARBA" id="ARBA00022448"/>
    </source>
</evidence>
<accession>A0A2A6RIP3</accession>
<sequence length="574" mass="61305">MATATMALPNAPLRYTAPIEAELDYLVASFATMPGLAVYPARWLAIQLLEGDETLLAEAEQLAGPALTEALEASMARLQPHYGDELDVALVDQRYRFVHALAGKSLTRPAVPPLTLSDRIDQVVTHRWLGIPIFLMLMWLVFTLTTEVAGPFVDWVDDVIAGPLSGWATALLSLVGLGETWVEGLVVDGMLAGMGGVLVFVPVLLSLYFALALLEDSGYMARAAFVMDRLMHSLGLHGKSFLPMIVGFGCTVPAIYATRTLDSQRDRILTGLLVPFMSCGARLPVYVLIAAIFFPAQAGMVIFGLYVTGIVVAIGSGMLLRQTVFRGQPAAPFVLELPPYRLPTPRGVWNQMWERTAAFVRKAWTIILGTSVVVWLLLAIPVRGEGSFADAPLEDSAFATLAGGVTPIFAPLGFGSWETSGALMTGFVAKEVVVATLIQTYAVDEEEEAHEATSFGEDVLGIVGGFLAATGDALLAIPGIIGFDLAGDEEEEATPSGLRGAIERGFAASSGGHSALAALAFLVFVLLYTPCMVAVAAARHEFGPRWMWFSIVGQFVIAWLGALIVFQGGKLLGL</sequence>
<keyword evidence="8 15" id="KW-1133">Transmembrane helix</keyword>
<feature type="domain" description="FeoB cytosolic helical" evidence="18">
    <location>
        <begin position="15"/>
        <end position="106"/>
    </location>
</feature>
<reference evidence="20" key="1">
    <citation type="submission" date="2017-08" db="EMBL/GenBank/DDBJ databases">
        <authorList>
            <person name="Grouzdev D.S."/>
            <person name="Gaisin V.A."/>
            <person name="Rysina M.S."/>
            <person name="Gorlenko V.M."/>
        </authorList>
    </citation>
    <scope>NUCLEOTIDE SEQUENCE [LARGE SCALE GENOMIC DNA]</scope>
    <source>
        <strain evidence="20">Kir15-3F</strain>
    </source>
</reference>
<keyword evidence="9 15" id="KW-0408">Iron</keyword>
<feature type="transmembrane region" description="Helical" evidence="15">
    <location>
        <begin position="300"/>
        <end position="320"/>
    </location>
</feature>
<feature type="transmembrane region" description="Helical" evidence="15">
    <location>
        <begin position="128"/>
        <end position="153"/>
    </location>
</feature>
<feature type="transmembrane region" description="Helical" evidence="15">
    <location>
        <begin position="546"/>
        <end position="566"/>
    </location>
</feature>
<dbReference type="GO" id="GO:0005525">
    <property type="term" value="F:GTP binding"/>
    <property type="evidence" value="ECO:0007669"/>
    <property type="project" value="UniProtKB-KW"/>
</dbReference>
<feature type="transmembrane region" description="Helical" evidence="15">
    <location>
        <begin position="159"/>
        <end position="178"/>
    </location>
</feature>
<dbReference type="Pfam" id="PF07664">
    <property type="entry name" value="FeoB_C"/>
    <property type="match status" value="1"/>
</dbReference>
<keyword evidence="10" id="KW-0406">Ion transport</keyword>
<keyword evidence="7" id="KW-0547">Nucleotide-binding</keyword>
<evidence type="ECO:0000256" key="6">
    <source>
        <dbReference type="ARBA" id="ARBA00022692"/>
    </source>
</evidence>
<evidence type="ECO:0000256" key="14">
    <source>
        <dbReference type="NCBIfam" id="TIGR00437"/>
    </source>
</evidence>
<evidence type="ECO:0000313" key="20">
    <source>
        <dbReference type="Proteomes" id="UP000220527"/>
    </source>
</evidence>
<evidence type="ECO:0000256" key="1">
    <source>
        <dbReference type="ARBA" id="ARBA00003926"/>
    </source>
</evidence>
<keyword evidence="3 15" id="KW-0813">Transport</keyword>
<evidence type="ECO:0000259" key="16">
    <source>
        <dbReference type="Pfam" id="PF07664"/>
    </source>
</evidence>
<dbReference type="GO" id="GO:0015093">
    <property type="term" value="F:ferrous iron transmembrane transporter activity"/>
    <property type="evidence" value="ECO:0007669"/>
    <property type="project" value="UniProtKB-UniRule"/>
</dbReference>
<dbReference type="InterPro" id="IPR041069">
    <property type="entry name" value="FeoB_Cyto"/>
</dbReference>
<dbReference type="InterPro" id="IPR011642">
    <property type="entry name" value="Gate_dom"/>
</dbReference>
<evidence type="ECO:0000256" key="8">
    <source>
        <dbReference type="ARBA" id="ARBA00022989"/>
    </source>
</evidence>
<dbReference type="Gene3D" id="1.10.287.1770">
    <property type="match status" value="1"/>
</dbReference>
<comment type="caution">
    <text evidence="19">The sequence shown here is derived from an EMBL/GenBank/DDBJ whole genome shotgun (WGS) entry which is preliminary data.</text>
</comment>
<dbReference type="AlphaFoldDB" id="A0A2A6RIP3"/>
<feature type="transmembrane region" description="Helical" evidence="15">
    <location>
        <begin position="516"/>
        <end position="540"/>
    </location>
</feature>
<dbReference type="PANTHER" id="PTHR43185:SF1">
    <property type="entry name" value="FE(2+) TRANSPORTER FEOB"/>
    <property type="match status" value="1"/>
</dbReference>
<organism evidence="19 20">
    <name type="scientific">Candidatus Viridilinea mediisalina</name>
    <dbReference type="NCBI Taxonomy" id="2024553"/>
    <lineage>
        <taxon>Bacteria</taxon>
        <taxon>Bacillati</taxon>
        <taxon>Chloroflexota</taxon>
        <taxon>Chloroflexia</taxon>
        <taxon>Chloroflexales</taxon>
        <taxon>Chloroflexineae</taxon>
        <taxon>Oscillochloridaceae</taxon>
        <taxon>Candidatus Viridilinea</taxon>
    </lineage>
</organism>
<name>A0A2A6RIP3_9CHLR</name>
<keyword evidence="6 15" id="KW-0812">Transmembrane</keyword>
<comment type="subcellular location">
    <subcellularLocation>
        <location evidence="15">Cell inner membrane</location>
        <topology evidence="15">Multi-pass membrane protein</topology>
    </subcellularLocation>
    <subcellularLocation>
        <location evidence="2">Cell membrane</location>
        <topology evidence="2">Multi-pass membrane protein</topology>
    </subcellularLocation>
</comment>
<feature type="transmembrane region" description="Helical" evidence="15">
    <location>
        <begin position="396"/>
        <end position="414"/>
    </location>
</feature>
<dbReference type="InterPro" id="IPR011640">
    <property type="entry name" value="Fe2_transport_prot_B_C"/>
</dbReference>
<dbReference type="Proteomes" id="UP000220527">
    <property type="component" value="Unassembled WGS sequence"/>
</dbReference>
<keyword evidence="5 15" id="KW-0410">Iron transport</keyword>
<dbReference type="InterPro" id="IPR003373">
    <property type="entry name" value="Fe2_transport_prot-B"/>
</dbReference>
<evidence type="ECO:0000256" key="5">
    <source>
        <dbReference type="ARBA" id="ARBA00022496"/>
    </source>
</evidence>
<keyword evidence="4" id="KW-1003">Cell membrane</keyword>
<feature type="domain" description="Nucleoside transporter/FeoB GTPase Gate" evidence="17">
    <location>
        <begin position="361"/>
        <end position="544"/>
    </location>
</feature>
<evidence type="ECO:0000256" key="15">
    <source>
        <dbReference type="RuleBase" id="RU362098"/>
    </source>
</evidence>
<evidence type="ECO:0000256" key="7">
    <source>
        <dbReference type="ARBA" id="ARBA00022741"/>
    </source>
</evidence>
<evidence type="ECO:0000256" key="12">
    <source>
        <dbReference type="ARBA" id="ARBA00023136"/>
    </source>
</evidence>
<feature type="domain" description="Nucleoside transporter/FeoB GTPase Gate" evidence="17">
    <location>
        <begin position="197"/>
        <end position="292"/>
    </location>
</feature>
<dbReference type="NCBIfam" id="TIGR00437">
    <property type="entry name" value="feoB"/>
    <property type="match status" value="1"/>
</dbReference>
<comment type="similarity">
    <text evidence="15">Belongs to the TRAFAC class TrmE-Era-EngA-EngB-Septin-like GTPase superfamily. FeoB GTPase (TC 9.A.8) family.</text>
</comment>
<comment type="function">
    <text evidence="1 15">Probable transporter of a GTP-driven Fe(2+) uptake system.</text>
</comment>